<accession>A0A8H4HF54</accession>
<sequence length="68" mass="6946">MAIDENKPHLSSKADGAVVSSEHNEQIIADPSFVQSVSYGSSGVKGLLSSKYVFGAALLASLGGFSMG</sequence>
<proteinExistence type="predicted"/>
<organism evidence="2 3">
    <name type="scientific">Aspergillus fumigatiaffinis</name>
    <dbReference type="NCBI Taxonomy" id="340414"/>
    <lineage>
        <taxon>Eukaryota</taxon>
        <taxon>Fungi</taxon>
        <taxon>Dikarya</taxon>
        <taxon>Ascomycota</taxon>
        <taxon>Pezizomycotina</taxon>
        <taxon>Eurotiomycetes</taxon>
        <taxon>Eurotiomycetidae</taxon>
        <taxon>Eurotiales</taxon>
        <taxon>Aspergillaceae</taxon>
        <taxon>Aspergillus</taxon>
        <taxon>Aspergillus subgen. Fumigati</taxon>
    </lineage>
</organism>
<feature type="region of interest" description="Disordered" evidence="1">
    <location>
        <begin position="1"/>
        <end position="22"/>
    </location>
</feature>
<protein>
    <submittedName>
        <fullName evidence="2">Uncharacterized protein</fullName>
    </submittedName>
</protein>
<dbReference type="Proteomes" id="UP000653565">
    <property type="component" value="Unassembled WGS sequence"/>
</dbReference>
<dbReference type="EMBL" id="JAAAPX010000018">
    <property type="protein sequence ID" value="KAF4242119.1"/>
    <property type="molecule type" value="Genomic_DNA"/>
</dbReference>
<reference evidence="2" key="1">
    <citation type="journal article" date="2020" name="bioRxiv">
        <title>Genomic and phenotypic heterogeneity of clinical isolates of the human pathogens Aspergillus fumigatus, Aspergillus lentulus and Aspergillus fumigatiaffinis.</title>
        <authorList>
            <person name="dos Santos R.A.C."/>
            <person name="Steenwyk J.L."/>
            <person name="Rivero-Menendez O."/>
            <person name="Mead M.E."/>
            <person name="Silva L.P."/>
            <person name="Bastos R.W."/>
            <person name="Alastruey-Izquierdo A."/>
            <person name="Goldman G.H."/>
            <person name="Rokas A."/>
        </authorList>
    </citation>
    <scope>NUCLEOTIDE SEQUENCE</scope>
    <source>
        <strain evidence="2">CNM-CM6805</strain>
    </source>
</reference>
<evidence type="ECO:0000256" key="1">
    <source>
        <dbReference type="SAM" id="MobiDB-lite"/>
    </source>
</evidence>
<keyword evidence="3" id="KW-1185">Reference proteome</keyword>
<comment type="caution">
    <text evidence="2">The sequence shown here is derived from an EMBL/GenBank/DDBJ whole genome shotgun (WGS) entry which is preliminary data.</text>
</comment>
<evidence type="ECO:0000313" key="2">
    <source>
        <dbReference type="EMBL" id="KAF4242119.1"/>
    </source>
</evidence>
<gene>
    <name evidence="2" type="ORF">CNMCM6805_003234</name>
</gene>
<dbReference type="AlphaFoldDB" id="A0A8H4HF54"/>
<name>A0A8H4HF54_9EURO</name>
<evidence type="ECO:0000313" key="3">
    <source>
        <dbReference type="Proteomes" id="UP000653565"/>
    </source>
</evidence>
<reference evidence="2" key="2">
    <citation type="submission" date="2020-04" db="EMBL/GenBank/DDBJ databases">
        <authorList>
            <person name="Santos R.A.C."/>
            <person name="Steenwyk J.L."/>
            <person name="Rivero-Menendez O."/>
            <person name="Mead M.E."/>
            <person name="Silva L.P."/>
            <person name="Bastos R.W."/>
            <person name="Alastruey-Izquierdo A."/>
            <person name="Goldman G.H."/>
            <person name="Rokas A."/>
        </authorList>
    </citation>
    <scope>NUCLEOTIDE SEQUENCE</scope>
    <source>
        <strain evidence="2">CNM-CM6805</strain>
    </source>
</reference>